<evidence type="ECO:0000313" key="4">
    <source>
        <dbReference type="Proteomes" id="UP000236546"/>
    </source>
</evidence>
<accession>A0A2K0TIC5</accession>
<gene>
    <name evidence="3" type="ORF">TGAMA5MH_03011</name>
</gene>
<protein>
    <recommendedName>
        <fullName evidence="2">Erythromycin biosynthesis protein CIII-like C-terminal domain-containing protein</fullName>
    </recommendedName>
</protein>
<evidence type="ECO:0000313" key="3">
    <source>
        <dbReference type="EMBL" id="PNP45288.1"/>
    </source>
</evidence>
<comment type="caution">
    <text evidence="3">The sequence shown here is derived from an EMBL/GenBank/DDBJ whole genome shotgun (WGS) entry which is preliminary data.</text>
</comment>
<dbReference type="Pfam" id="PF06722">
    <property type="entry name" value="EryCIII-like_C"/>
    <property type="match status" value="1"/>
</dbReference>
<keyword evidence="1" id="KW-0732">Signal</keyword>
<organism evidence="3 4">
    <name type="scientific">Trichoderma gamsii</name>
    <dbReference type="NCBI Taxonomy" id="398673"/>
    <lineage>
        <taxon>Eukaryota</taxon>
        <taxon>Fungi</taxon>
        <taxon>Dikarya</taxon>
        <taxon>Ascomycota</taxon>
        <taxon>Pezizomycotina</taxon>
        <taxon>Sordariomycetes</taxon>
        <taxon>Hypocreomycetidae</taxon>
        <taxon>Hypocreales</taxon>
        <taxon>Hypocreaceae</taxon>
        <taxon>Trichoderma</taxon>
    </lineage>
</organism>
<dbReference type="PANTHER" id="PTHR48050">
    <property type="entry name" value="STEROL 3-BETA-GLUCOSYLTRANSFERASE"/>
    <property type="match status" value="1"/>
</dbReference>
<evidence type="ECO:0000256" key="1">
    <source>
        <dbReference type="SAM" id="SignalP"/>
    </source>
</evidence>
<dbReference type="InterPro" id="IPR050426">
    <property type="entry name" value="Glycosyltransferase_28"/>
</dbReference>
<dbReference type="InterPro" id="IPR010610">
    <property type="entry name" value="EryCIII-like_C"/>
</dbReference>
<dbReference type="Gene3D" id="3.40.50.2000">
    <property type="entry name" value="Glycogen Phosphorylase B"/>
    <property type="match status" value="2"/>
</dbReference>
<name>A0A2K0TIC5_9HYPO</name>
<dbReference type="PANTHER" id="PTHR48050:SF13">
    <property type="entry name" value="STEROL 3-BETA-GLUCOSYLTRANSFERASE UGT80A2"/>
    <property type="match status" value="1"/>
</dbReference>
<dbReference type="OrthoDB" id="407298at2759"/>
<feature type="chain" id="PRO_5014476732" description="Erythromycin biosynthesis protein CIII-like C-terminal domain-containing protein" evidence="1">
    <location>
        <begin position="22"/>
        <end position="513"/>
    </location>
</feature>
<dbReference type="AlphaFoldDB" id="A0A2K0TIC5"/>
<feature type="domain" description="Erythromycin biosynthesis protein CIII-like C-terminal" evidence="2">
    <location>
        <begin position="406"/>
        <end position="488"/>
    </location>
</feature>
<dbReference type="EMBL" id="MTYH01000025">
    <property type="protein sequence ID" value="PNP45288.1"/>
    <property type="molecule type" value="Genomic_DNA"/>
</dbReference>
<sequence length="513" mass="56172">MTRRDLTAVAIVGSLVATFLTQRPVTQHETLIGGRNNTVLVLTDSHPGLCNAHLAAVSELIESHPALEVHYASFPSLANKLGRIEMNAKAKNPYAKVHWYEFDAPSLAEEAGVHKGGPSGIRTPPGLPGLHAFGDIISFFMAAWSKEAHLEIYRSIVDIIDEVDPSLIVLDPWFRPGVDAARSLNRRRAYVSPNALLDDLSVRQPLGAHFWKYPGMATGIAFPIPWKDVPKNIYQQAYSLIQILGSSAIRSKRSWLQEQGIKHAITASEIDNPAVPWIAMSFPEAEFPLGYIPDNIHVAGPLVLDAAPAETQSPELAGWIKKAPTMLINLGSIVEYDEAMARAMLTAIIPVLEAENVQILWKIKKRGQFGDEFLEPAKTYIESGRLRLESWLRVDPTSLFKTGDIVASVHHGGANCFYEALLAGLPSVILPQWADHYRYAQTAEYLGVGVWPSKETSPGWDAAALTEAFLKVLNGEASEAMREKAKALSEKGLRYGGDKAAAALIAKLAREGR</sequence>
<dbReference type="SUPFAM" id="SSF53756">
    <property type="entry name" value="UDP-Glycosyltransferase/glycogen phosphorylase"/>
    <property type="match status" value="1"/>
</dbReference>
<proteinExistence type="predicted"/>
<dbReference type="GO" id="GO:0016757">
    <property type="term" value="F:glycosyltransferase activity"/>
    <property type="evidence" value="ECO:0007669"/>
    <property type="project" value="UniProtKB-ARBA"/>
</dbReference>
<dbReference type="Proteomes" id="UP000236546">
    <property type="component" value="Unassembled WGS sequence"/>
</dbReference>
<reference evidence="3 4" key="1">
    <citation type="submission" date="2017-02" db="EMBL/GenBank/DDBJ databases">
        <title>Genomes of Trichoderma spp. with biocontrol activity.</title>
        <authorList>
            <person name="Gardiner D."/>
            <person name="Kazan K."/>
            <person name="Vos C."/>
            <person name="Harvey P."/>
        </authorList>
    </citation>
    <scope>NUCLEOTIDE SEQUENCE [LARGE SCALE GENOMIC DNA]</scope>
    <source>
        <strain evidence="3 4">A5MH</strain>
    </source>
</reference>
<evidence type="ECO:0000259" key="2">
    <source>
        <dbReference type="Pfam" id="PF06722"/>
    </source>
</evidence>
<feature type="signal peptide" evidence="1">
    <location>
        <begin position="1"/>
        <end position="21"/>
    </location>
</feature>